<evidence type="ECO:0008006" key="4">
    <source>
        <dbReference type="Google" id="ProtNLM"/>
    </source>
</evidence>
<protein>
    <recommendedName>
        <fullName evidence="4">Zn(2)-C6 fungal-type domain-containing protein</fullName>
    </recommendedName>
</protein>
<dbReference type="EMBL" id="BPWL01000006">
    <property type="protein sequence ID" value="GJJ11689.1"/>
    <property type="molecule type" value="Genomic_DNA"/>
</dbReference>
<evidence type="ECO:0000313" key="3">
    <source>
        <dbReference type="Proteomes" id="UP001050691"/>
    </source>
</evidence>
<keyword evidence="3" id="KW-1185">Reference proteome</keyword>
<sequence>MSSPIAEPISMLVSAPQTQEEHVSWAQKHHHVFIEVEEELADIITKTVEEDDDDDDIARYQKKYNVKVETRRAEMLKRKEEAEKKKKEEDMAKMQELFPNLAADMDKLSSQQVLVPATQPATPSSPVLISTTLTLKPKPKPKLVLKKTTTVTTRPVNTRRTPAVSQTPISPKKTIAPALKLSSSHKRTIDLVEEDELHDGIEIVPAKKAKFSPPIPKGPFFEMGDVIEDGCYCCTKKNIECHEQRSGNSCCFECQKSRVTCLFMLETKAVTQREVKKVVPKKKTTKSVAGPSIAIPDLNPIVSLLEHKLNALIEIAHCHKLTHDYPYITYNYSLSDISKFPCTRIHSLYYITMLRHPQSTSTPSIHQLNTDSIALDSSLSTTRP</sequence>
<keyword evidence="1" id="KW-0175">Coiled coil</keyword>
<accession>A0AAV5AES6</accession>
<reference evidence="2" key="1">
    <citation type="submission" date="2021-10" db="EMBL/GenBank/DDBJ databases">
        <title>De novo Genome Assembly of Clathrus columnatus (Basidiomycota, Fungi) Using Illumina and Nanopore Sequence Data.</title>
        <authorList>
            <person name="Ogiso-Tanaka E."/>
            <person name="Itagaki H."/>
            <person name="Hosoya T."/>
            <person name="Hosaka K."/>
        </authorList>
    </citation>
    <scope>NUCLEOTIDE SEQUENCE</scope>
    <source>
        <strain evidence="2">MO-923</strain>
    </source>
</reference>
<gene>
    <name evidence="2" type="ORF">Clacol_005925</name>
</gene>
<organism evidence="2 3">
    <name type="scientific">Clathrus columnatus</name>
    <dbReference type="NCBI Taxonomy" id="1419009"/>
    <lineage>
        <taxon>Eukaryota</taxon>
        <taxon>Fungi</taxon>
        <taxon>Dikarya</taxon>
        <taxon>Basidiomycota</taxon>
        <taxon>Agaricomycotina</taxon>
        <taxon>Agaricomycetes</taxon>
        <taxon>Phallomycetidae</taxon>
        <taxon>Phallales</taxon>
        <taxon>Clathraceae</taxon>
        <taxon>Clathrus</taxon>
    </lineage>
</organism>
<name>A0AAV5AES6_9AGAM</name>
<dbReference type="AlphaFoldDB" id="A0AAV5AES6"/>
<evidence type="ECO:0000313" key="2">
    <source>
        <dbReference type="EMBL" id="GJJ11689.1"/>
    </source>
</evidence>
<proteinExistence type="predicted"/>
<comment type="caution">
    <text evidence="2">The sequence shown here is derived from an EMBL/GenBank/DDBJ whole genome shotgun (WGS) entry which is preliminary data.</text>
</comment>
<dbReference type="Proteomes" id="UP001050691">
    <property type="component" value="Unassembled WGS sequence"/>
</dbReference>
<feature type="coiled-coil region" evidence="1">
    <location>
        <begin position="65"/>
        <end position="97"/>
    </location>
</feature>
<evidence type="ECO:0000256" key="1">
    <source>
        <dbReference type="SAM" id="Coils"/>
    </source>
</evidence>